<dbReference type="AlphaFoldDB" id="A0AAV7EL54"/>
<feature type="region of interest" description="Disordered" evidence="1">
    <location>
        <begin position="87"/>
        <end position="151"/>
    </location>
</feature>
<sequence length="151" mass="16194">MEKKGNMGLLSAGGSKFATVLLLIACLVPKLAESRVQLLLHHPSPGSSILELQRYGRELLGSRSFEISNPPPAVRLMLQIANGVEERANSFQPQKVKPGENGTGKGSYKTSSPPPGQGVKESSGGNDVRMSFLAHCSQKHASDQHPGFKYI</sequence>
<reference evidence="2 3" key="1">
    <citation type="submission" date="2021-07" db="EMBL/GenBank/DDBJ databases">
        <title>The Aristolochia fimbriata genome: insights into angiosperm evolution, floral development and chemical biosynthesis.</title>
        <authorList>
            <person name="Jiao Y."/>
        </authorList>
    </citation>
    <scope>NUCLEOTIDE SEQUENCE [LARGE SCALE GENOMIC DNA]</scope>
    <source>
        <strain evidence="2">IBCAS-2021</strain>
        <tissue evidence="2">Leaf</tissue>
    </source>
</reference>
<protein>
    <submittedName>
        <fullName evidence="2">Uncharacterized protein</fullName>
    </submittedName>
</protein>
<accession>A0AAV7EL54</accession>
<dbReference type="EMBL" id="JAINDJ010000004">
    <property type="protein sequence ID" value="KAG9448810.1"/>
    <property type="molecule type" value="Genomic_DNA"/>
</dbReference>
<evidence type="ECO:0000256" key="1">
    <source>
        <dbReference type="SAM" id="MobiDB-lite"/>
    </source>
</evidence>
<organism evidence="2 3">
    <name type="scientific">Aristolochia fimbriata</name>
    <name type="common">White veined hardy Dutchman's pipe vine</name>
    <dbReference type="NCBI Taxonomy" id="158543"/>
    <lineage>
        <taxon>Eukaryota</taxon>
        <taxon>Viridiplantae</taxon>
        <taxon>Streptophyta</taxon>
        <taxon>Embryophyta</taxon>
        <taxon>Tracheophyta</taxon>
        <taxon>Spermatophyta</taxon>
        <taxon>Magnoliopsida</taxon>
        <taxon>Magnoliidae</taxon>
        <taxon>Piperales</taxon>
        <taxon>Aristolochiaceae</taxon>
        <taxon>Aristolochia</taxon>
    </lineage>
</organism>
<proteinExistence type="predicted"/>
<name>A0AAV7EL54_ARIFI</name>
<keyword evidence="3" id="KW-1185">Reference proteome</keyword>
<comment type="caution">
    <text evidence="2">The sequence shown here is derived from an EMBL/GenBank/DDBJ whole genome shotgun (WGS) entry which is preliminary data.</text>
</comment>
<evidence type="ECO:0000313" key="3">
    <source>
        <dbReference type="Proteomes" id="UP000825729"/>
    </source>
</evidence>
<gene>
    <name evidence="2" type="ORF">H6P81_008775</name>
</gene>
<evidence type="ECO:0000313" key="2">
    <source>
        <dbReference type="EMBL" id="KAG9448810.1"/>
    </source>
</evidence>
<dbReference type="Proteomes" id="UP000825729">
    <property type="component" value="Unassembled WGS sequence"/>
</dbReference>